<comment type="similarity">
    <text evidence="4">In the N-terminal section; belongs to the acetate CoA ligase alpha subunit family.</text>
</comment>
<dbReference type="InterPro" id="IPR016102">
    <property type="entry name" value="Succinyl-CoA_synth-like"/>
</dbReference>
<evidence type="ECO:0000256" key="1">
    <source>
        <dbReference type="ARBA" id="ARBA00022598"/>
    </source>
</evidence>
<comment type="caution">
    <text evidence="7">The sequence shown here is derived from an EMBL/GenBank/DDBJ whole genome shotgun (WGS) entry which is preliminary data.</text>
</comment>
<dbReference type="PROSITE" id="PS50975">
    <property type="entry name" value="ATP_GRASP"/>
    <property type="match status" value="1"/>
</dbReference>
<dbReference type="AlphaFoldDB" id="A0A1Y3PPD3"/>
<dbReference type="Gene3D" id="3.30.1490.20">
    <property type="entry name" value="ATP-grasp fold, A domain"/>
    <property type="match status" value="1"/>
</dbReference>
<dbReference type="Gene3D" id="3.40.50.720">
    <property type="entry name" value="NAD(P)-binding Rossmann-like Domain"/>
    <property type="match status" value="1"/>
</dbReference>
<keyword evidence="1" id="KW-0436">Ligase</keyword>
<dbReference type="FunFam" id="3.30.1490.20:FF:000020">
    <property type="entry name" value="Protein lysine acetyltransferase"/>
    <property type="match status" value="1"/>
</dbReference>
<dbReference type="InterPro" id="IPR043938">
    <property type="entry name" value="Ligase_CoA_dom"/>
</dbReference>
<reference evidence="8" key="1">
    <citation type="submission" date="2016-06" db="EMBL/GenBank/DDBJ databases">
        <authorList>
            <person name="Nascimento L."/>
            <person name="Pereira R.V."/>
            <person name="Martins L.F."/>
            <person name="Quaggio R.B."/>
            <person name="Silva A.M."/>
            <person name="Setubal J.C."/>
        </authorList>
    </citation>
    <scope>NUCLEOTIDE SEQUENCE [LARGE SCALE GENOMIC DNA]</scope>
</reference>
<keyword evidence="3 5" id="KW-0067">ATP-binding</keyword>
<dbReference type="InterPro" id="IPR003781">
    <property type="entry name" value="CoA-bd"/>
</dbReference>
<sequence length="717" mass="77925">MPLDALFDQRSIAIIGASPKPGFPSRVPQFLLKFGYPGKVYPINPKYQELFGLKAYPNLAAVPDEVDLALIIVGAKHVMPLLEECAEKGVKTAVVFSSGFSETGEEGKALQEEMRRLCERTGLRVLGPNCLGYVDVSHKLVVTSASLMERLRDLDEVKDSSIAFITQSGALGSMTYGEAYRQGAGFRYFVSTGNEVDIEVSEVASYVIEDPAVNVVGLYLESVKNPEHLRVLAEKSARLDKPVAALKVGRSSVGKRAAASHTGSIAGSDQVYDAFFRQHGILRAKDMQELVDFLMLASCGRMVKGDRLGVITLSGGAGIMISDQCEDLGIQVPELSAADQDRIRPFIPPFGSAANPVDITAEVLGKPEILKPSLEALTKAENIDAVLVFFGLVDHMALRLIDDIHEVYRQTDKPIVVTWYAGSDEVMKKLSDYRIPAYRDPSRAVGAIRLLMEYQKRRQIQKQAGQAHAVAAGEPAGAGPAEAIREQLRQQIAAGKTHLNEYEAKQLFAAYGIPVGRSRLATSADEAVKAAEDIGYPVVMKVASADILHKTDAGGVMLNIRTPEEVRQAYERIVANARQYAPGARIDGVLVEEMLEADREVILGVIQDATFGPTLMFGLGGVFVEVLKDVSFRVCPLSPADAREMIREIKGIQILEGARGKKPADVDQLADILVRISRMATDLSDFVEEMEINPLLISADGQRLVAADGLIKLHAKK</sequence>
<dbReference type="Proteomes" id="UP000196475">
    <property type="component" value="Unassembled WGS sequence"/>
</dbReference>
<feature type="domain" description="ATP-grasp" evidence="6">
    <location>
        <begin position="505"/>
        <end position="556"/>
    </location>
</feature>
<dbReference type="SUPFAM" id="SSF56059">
    <property type="entry name" value="Glutathione synthetase ATP-binding domain-like"/>
    <property type="match status" value="1"/>
</dbReference>
<dbReference type="InterPro" id="IPR013815">
    <property type="entry name" value="ATP_grasp_subdomain_1"/>
</dbReference>
<evidence type="ECO:0000256" key="3">
    <source>
        <dbReference type="ARBA" id="ARBA00022840"/>
    </source>
</evidence>
<dbReference type="Pfam" id="PF13549">
    <property type="entry name" value="ATP-grasp_5"/>
    <property type="match status" value="1"/>
</dbReference>
<protein>
    <recommendedName>
        <fullName evidence="6">ATP-grasp domain-containing protein</fullName>
    </recommendedName>
</protein>
<evidence type="ECO:0000256" key="5">
    <source>
        <dbReference type="PROSITE-ProRule" id="PRU00409"/>
    </source>
</evidence>
<dbReference type="Pfam" id="PF13607">
    <property type="entry name" value="Succ_CoA_lig"/>
    <property type="match status" value="1"/>
</dbReference>
<evidence type="ECO:0000256" key="2">
    <source>
        <dbReference type="ARBA" id="ARBA00022741"/>
    </source>
</evidence>
<dbReference type="SUPFAM" id="SSF52210">
    <property type="entry name" value="Succinyl-CoA synthetase domains"/>
    <property type="match status" value="2"/>
</dbReference>
<dbReference type="PANTHER" id="PTHR43334">
    <property type="entry name" value="ACETATE--COA LIGASE [ADP-FORMING]"/>
    <property type="match status" value="1"/>
</dbReference>
<dbReference type="InterPro" id="IPR032875">
    <property type="entry name" value="Succ_CoA_lig_flav_dom"/>
</dbReference>
<dbReference type="SMART" id="SM00881">
    <property type="entry name" value="CoA_binding"/>
    <property type="match status" value="1"/>
</dbReference>
<accession>A0A1Y3PPD3</accession>
<dbReference type="InterPro" id="IPR051538">
    <property type="entry name" value="Acyl-CoA_Synth/Transferase"/>
</dbReference>
<evidence type="ECO:0000313" key="8">
    <source>
        <dbReference type="Proteomes" id="UP000196475"/>
    </source>
</evidence>
<dbReference type="Gene3D" id="3.40.50.261">
    <property type="entry name" value="Succinyl-CoA synthetase domains"/>
    <property type="match status" value="2"/>
</dbReference>
<gene>
    <name evidence="7" type="ORF">BAA01_16470</name>
</gene>
<name>A0A1Y3PPD3_9BACI</name>
<dbReference type="Gene3D" id="3.30.470.20">
    <property type="entry name" value="ATP-grasp fold, B domain"/>
    <property type="match status" value="1"/>
</dbReference>
<dbReference type="GO" id="GO:0046872">
    <property type="term" value="F:metal ion binding"/>
    <property type="evidence" value="ECO:0007669"/>
    <property type="project" value="InterPro"/>
</dbReference>
<proteinExistence type="inferred from homology"/>
<dbReference type="SUPFAM" id="SSF51735">
    <property type="entry name" value="NAD(P)-binding Rossmann-fold domains"/>
    <property type="match status" value="1"/>
</dbReference>
<dbReference type="GO" id="GO:0043758">
    <property type="term" value="F:acetate-CoA ligase (ADP-forming) activity"/>
    <property type="evidence" value="ECO:0007669"/>
    <property type="project" value="InterPro"/>
</dbReference>
<evidence type="ECO:0000313" key="7">
    <source>
        <dbReference type="EMBL" id="OUM88904.1"/>
    </source>
</evidence>
<dbReference type="GO" id="GO:0005524">
    <property type="term" value="F:ATP binding"/>
    <property type="evidence" value="ECO:0007669"/>
    <property type="project" value="UniProtKB-UniRule"/>
</dbReference>
<organism evidence="7 8">
    <name type="scientific">Bacillus thermozeamaize</name>
    <dbReference type="NCBI Taxonomy" id="230954"/>
    <lineage>
        <taxon>Bacteria</taxon>
        <taxon>Bacillati</taxon>
        <taxon>Bacillota</taxon>
        <taxon>Bacilli</taxon>
        <taxon>Bacillales</taxon>
        <taxon>Bacillaceae</taxon>
        <taxon>Bacillus</taxon>
    </lineage>
</organism>
<dbReference type="EMBL" id="LZRT01000055">
    <property type="protein sequence ID" value="OUM88904.1"/>
    <property type="molecule type" value="Genomic_DNA"/>
</dbReference>
<dbReference type="InterPro" id="IPR036291">
    <property type="entry name" value="NAD(P)-bd_dom_sf"/>
</dbReference>
<dbReference type="Pfam" id="PF19045">
    <property type="entry name" value="Ligase_CoA_2"/>
    <property type="match status" value="1"/>
</dbReference>
<evidence type="ECO:0000259" key="6">
    <source>
        <dbReference type="PROSITE" id="PS50975"/>
    </source>
</evidence>
<dbReference type="PANTHER" id="PTHR43334:SF1">
    <property type="entry name" value="3-HYDROXYPROPIONATE--COA LIGASE [ADP-FORMING]"/>
    <property type="match status" value="1"/>
</dbReference>
<keyword evidence="2 5" id="KW-0547">Nucleotide-binding</keyword>
<dbReference type="InterPro" id="IPR011761">
    <property type="entry name" value="ATP-grasp"/>
</dbReference>
<evidence type="ECO:0000256" key="4">
    <source>
        <dbReference type="ARBA" id="ARBA00060888"/>
    </source>
</evidence>
<dbReference type="Pfam" id="PF13380">
    <property type="entry name" value="CoA_binding_2"/>
    <property type="match status" value="1"/>
</dbReference>